<keyword evidence="5" id="KW-0378">Hydrolase</keyword>
<evidence type="ECO:0000256" key="1">
    <source>
        <dbReference type="ARBA" id="ARBA00022679"/>
    </source>
</evidence>
<dbReference type="Pfam" id="PF17917">
    <property type="entry name" value="RT_RNaseH"/>
    <property type="match status" value="1"/>
</dbReference>
<reference evidence="8" key="1">
    <citation type="submission" date="2023-08" db="EMBL/GenBank/DDBJ databases">
        <title>A de novo genome assembly of Solanum verrucosum Schlechtendal, a Mexican diploid species geographically isolated from the other diploid A-genome species in potato relatives.</title>
        <authorList>
            <person name="Hosaka K."/>
        </authorList>
    </citation>
    <scope>NUCLEOTIDE SEQUENCE</scope>
    <source>
        <tissue evidence="8">Young leaves</tissue>
    </source>
</reference>
<evidence type="ECO:0000256" key="3">
    <source>
        <dbReference type="ARBA" id="ARBA00022722"/>
    </source>
</evidence>
<evidence type="ECO:0000256" key="2">
    <source>
        <dbReference type="ARBA" id="ARBA00022695"/>
    </source>
</evidence>
<keyword evidence="2" id="KW-0548">Nucleotidyltransferase</keyword>
<keyword evidence="9" id="KW-1185">Reference proteome</keyword>
<feature type="non-terminal residue" evidence="8">
    <location>
        <position position="105"/>
    </location>
</feature>
<dbReference type="PANTHER" id="PTHR34072">
    <property type="entry name" value="ENZYMATIC POLYPROTEIN-RELATED"/>
    <property type="match status" value="1"/>
</dbReference>
<proteinExistence type="predicted"/>
<organism evidence="8 9">
    <name type="scientific">Solanum verrucosum</name>
    <dbReference type="NCBI Taxonomy" id="315347"/>
    <lineage>
        <taxon>Eukaryota</taxon>
        <taxon>Viridiplantae</taxon>
        <taxon>Streptophyta</taxon>
        <taxon>Embryophyta</taxon>
        <taxon>Tracheophyta</taxon>
        <taxon>Spermatophyta</taxon>
        <taxon>Magnoliopsida</taxon>
        <taxon>eudicotyledons</taxon>
        <taxon>Gunneridae</taxon>
        <taxon>Pentapetalae</taxon>
        <taxon>asterids</taxon>
        <taxon>lamiids</taxon>
        <taxon>Solanales</taxon>
        <taxon>Solanaceae</taxon>
        <taxon>Solanoideae</taxon>
        <taxon>Solaneae</taxon>
        <taxon>Solanum</taxon>
    </lineage>
</organism>
<dbReference type="Proteomes" id="UP001234989">
    <property type="component" value="Chromosome 1"/>
</dbReference>
<dbReference type="InterPro" id="IPR043502">
    <property type="entry name" value="DNA/RNA_pol_sf"/>
</dbReference>
<dbReference type="SUPFAM" id="SSF56672">
    <property type="entry name" value="DNA/RNA polymerases"/>
    <property type="match status" value="1"/>
</dbReference>
<feature type="domain" description="Reverse transcriptase RNase H-like" evidence="7">
    <location>
        <begin position="5"/>
        <end position="77"/>
    </location>
</feature>
<name>A0AAF0PPH6_SOLVR</name>
<keyword evidence="3" id="KW-0540">Nuclease</keyword>
<dbReference type="InterPro" id="IPR041373">
    <property type="entry name" value="RT_RNaseH"/>
</dbReference>
<dbReference type="CDD" id="cd09274">
    <property type="entry name" value="RNase_HI_RT_Ty3"/>
    <property type="match status" value="1"/>
</dbReference>
<protein>
    <recommendedName>
        <fullName evidence="7">Reverse transcriptase RNase H-like domain-containing protein</fullName>
    </recommendedName>
</protein>
<evidence type="ECO:0000313" key="9">
    <source>
        <dbReference type="Proteomes" id="UP001234989"/>
    </source>
</evidence>
<dbReference type="EMBL" id="CP133612">
    <property type="protein sequence ID" value="WMV08744.1"/>
    <property type="molecule type" value="Genomic_DNA"/>
</dbReference>
<gene>
    <name evidence="8" type="ORF">MTR67_002129</name>
</gene>
<sequence length="105" mass="12540">MHEGKVIAYASRQLKVYENNYPTYDLELTAVAFSLKIWRHYLYGVHVYVFTDQKRFKYVFNLKELNLHHRRWLEFFKDCDINVFYPLGKANVVVDALSRLSMGSV</sequence>
<evidence type="ECO:0000256" key="5">
    <source>
        <dbReference type="ARBA" id="ARBA00022801"/>
    </source>
</evidence>
<evidence type="ECO:0000256" key="4">
    <source>
        <dbReference type="ARBA" id="ARBA00022759"/>
    </source>
</evidence>
<dbReference type="GO" id="GO:0016787">
    <property type="term" value="F:hydrolase activity"/>
    <property type="evidence" value="ECO:0007669"/>
    <property type="project" value="UniProtKB-KW"/>
</dbReference>
<keyword evidence="4" id="KW-0255">Endonuclease</keyword>
<dbReference type="GO" id="GO:0004519">
    <property type="term" value="F:endonuclease activity"/>
    <property type="evidence" value="ECO:0007669"/>
    <property type="project" value="UniProtKB-KW"/>
</dbReference>
<accession>A0AAF0PPH6</accession>
<evidence type="ECO:0000313" key="8">
    <source>
        <dbReference type="EMBL" id="WMV08744.1"/>
    </source>
</evidence>
<keyword evidence="6" id="KW-0695">RNA-directed DNA polymerase</keyword>
<evidence type="ECO:0000256" key="6">
    <source>
        <dbReference type="ARBA" id="ARBA00022918"/>
    </source>
</evidence>
<dbReference type="PANTHER" id="PTHR34072:SF52">
    <property type="entry name" value="RIBONUCLEASE H"/>
    <property type="match status" value="1"/>
</dbReference>
<dbReference type="GO" id="GO:0003964">
    <property type="term" value="F:RNA-directed DNA polymerase activity"/>
    <property type="evidence" value="ECO:0007669"/>
    <property type="project" value="UniProtKB-KW"/>
</dbReference>
<keyword evidence="1" id="KW-0808">Transferase</keyword>
<dbReference type="AlphaFoldDB" id="A0AAF0PPH6"/>
<evidence type="ECO:0000259" key="7">
    <source>
        <dbReference type="Pfam" id="PF17917"/>
    </source>
</evidence>